<dbReference type="GO" id="GO:0006580">
    <property type="term" value="P:ethanolamine metabolic process"/>
    <property type="evidence" value="ECO:0007669"/>
    <property type="project" value="TreeGrafter"/>
</dbReference>
<sequence length="282" mass="32051">MNLKKIQKCLLLSLLGLCLAPLVQAQVDEIRKEFLEGKSLMVIAHRASHQQYPENSIPAIQEAIDLGVDMVELDIRVTADGVPVIMHDGTVDRTTTGSGDVEQLSYAEIKEMFLLDKRDQASTFKIPTLKEALEVCKDRMMIDMDMKTDQVEAVLETVDLVGVGDQLLFYDGDWDVLAEIKRKYPQAYLMPRAHNKRHIKKAVKRLDPEVIHIDPSFYTPKTIETAEKFGLRIWINSLGDRDESIKSSPNVNDQMEWVHKGANMVQTDLPEFWVGVRNDSDK</sequence>
<evidence type="ECO:0000313" key="3">
    <source>
        <dbReference type="EMBL" id="AWW28772.1"/>
    </source>
</evidence>
<dbReference type="Proteomes" id="UP000248688">
    <property type="component" value="Chromosome"/>
</dbReference>
<dbReference type="InterPro" id="IPR030395">
    <property type="entry name" value="GP_PDE_dom"/>
</dbReference>
<dbReference type="PROSITE" id="PS50007">
    <property type="entry name" value="PIPLC_X_DOMAIN"/>
    <property type="match status" value="1"/>
</dbReference>
<keyword evidence="1" id="KW-0732">Signal</keyword>
<gene>
    <name evidence="3" type="ORF">DN752_00725</name>
</gene>
<dbReference type="PROSITE" id="PS51704">
    <property type="entry name" value="GP_PDE"/>
    <property type="match status" value="1"/>
</dbReference>
<dbReference type="EMBL" id="CP030041">
    <property type="protein sequence ID" value="AWW28772.1"/>
    <property type="molecule type" value="Genomic_DNA"/>
</dbReference>
<feature type="signal peptide" evidence="1">
    <location>
        <begin position="1"/>
        <end position="25"/>
    </location>
</feature>
<dbReference type="SUPFAM" id="SSF51695">
    <property type="entry name" value="PLC-like phosphodiesterases"/>
    <property type="match status" value="1"/>
</dbReference>
<dbReference type="RefSeq" id="WP_112782193.1">
    <property type="nucleotide sequence ID" value="NZ_CP030041.1"/>
</dbReference>
<organism evidence="3 4">
    <name type="scientific">Echinicola strongylocentroti</name>
    <dbReference type="NCBI Taxonomy" id="1795355"/>
    <lineage>
        <taxon>Bacteria</taxon>
        <taxon>Pseudomonadati</taxon>
        <taxon>Bacteroidota</taxon>
        <taxon>Cytophagia</taxon>
        <taxon>Cytophagales</taxon>
        <taxon>Cyclobacteriaceae</taxon>
        <taxon>Echinicola</taxon>
    </lineage>
</organism>
<proteinExistence type="predicted"/>
<dbReference type="Pfam" id="PF03009">
    <property type="entry name" value="GDPD"/>
    <property type="match status" value="1"/>
</dbReference>
<dbReference type="OrthoDB" id="384721at2"/>
<dbReference type="PANTHER" id="PTHR46320:SF1">
    <property type="entry name" value="GLYCEROPHOSPHODIESTER PHOSPHODIESTERASE 1"/>
    <property type="match status" value="1"/>
</dbReference>
<dbReference type="CDD" id="cd08566">
    <property type="entry name" value="GDPD_AtGDE_like"/>
    <property type="match status" value="1"/>
</dbReference>
<dbReference type="GO" id="GO:0008889">
    <property type="term" value="F:glycerophosphodiester phosphodiesterase activity"/>
    <property type="evidence" value="ECO:0007669"/>
    <property type="project" value="TreeGrafter"/>
</dbReference>
<keyword evidence="4" id="KW-1185">Reference proteome</keyword>
<dbReference type="InterPro" id="IPR017946">
    <property type="entry name" value="PLC-like_Pdiesterase_TIM-brl"/>
</dbReference>
<evidence type="ECO:0000313" key="4">
    <source>
        <dbReference type="Proteomes" id="UP000248688"/>
    </source>
</evidence>
<evidence type="ECO:0000259" key="2">
    <source>
        <dbReference type="PROSITE" id="PS51704"/>
    </source>
</evidence>
<dbReference type="GO" id="GO:0070291">
    <property type="term" value="P:N-acylethanolamine metabolic process"/>
    <property type="evidence" value="ECO:0007669"/>
    <property type="project" value="TreeGrafter"/>
</dbReference>
<reference evidence="3 4" key="1">
    <citation type="submission" date="2018-06" db="EMBL/GenBank/DDBJ databases">
        <title>Echinicola strongylocentroti sp. nov., isolated from a sea urchin Strongylocentrotus intermedius.</title>
        <authorList>
            <person name="Bae S.S."/>
        </authorList>
    </citation>
    <scope>NUCLEOTIDE SEQUENCE [LARGE SCALE GENOMIC DNA]</scope>
    <source>
        <strain evidence="3 4">MEBiC08714</strain>
    </source>
</reference>
<feature type="domain" description="GP-PDE" evidence="2">
    <location>
        <begin position="40"/>
        <end position="277"/>
    </location>
</feature>
<name>A0A2Z4ICT4_9BACT</name>
<dbReference type="Gene3D" id="3.20.20.190">
    <property type="entry name" value="Phosphatidylinositol (PI) phosphodiesterase"/>
    <property type="match status" value="1"/>
</dbReference>
<accession>A0A2Z4ICT4</accession>
<dbReference type="PANTHER" id="PTHR46320">
    <property type="entry name" value="GLYCEROPHOSPHODIESTER PHOSPHODIESTERASE 1"/>
    <property type="match status" value="1"/>
</dbReference>
<dbReference type="KEGG" id="est:DN752_00725"/>
<dbReference type="GO" id="GO:0006644">
    <property type="term" value="P:phospholipid metabolic process"/>
    <property type="evidence" value="ECO:0007669"/>
    <property type="project" value="TreeGrafter"/>
</dbReference>
<dbReference type="AlphaFoldDB" id="A0A2Z4ICT4"/>
<feature type="chain" id="PRO_5016384081" evidence="1">
    <location>
        <begin position="26"/>
        <end position="282"/>
    </location>
</feature>
<protein>
    <submittedName>
        <fullName evidence="3">Glycerophosphodiester phosphodiesterase</fullName>
    </submittedName>
</protein>
<dbReference type="GO" id="GO:0005886">
    <property type="term" value="C:plasma membrane"/>
    <property type="evidence" value="ECO:0007669"/>
    <property type="project" value="TreeGrafter"/>
</dbReference>
<evidence type="ECO:0000256" key="1">
    <source>
        <dbReference type="SAM" id="SignalP"/>
    </source>
</evidence>